<organism evidence="8 10">
    <name type="scientific">Yarrowia lipolytica</name>
    <name type="common">Candida lipolytica</name>
    <dbReference type="NCBI Taxonomy" id="4952"/>
    <lineage>
        <taxon>Eukaryota</taxon>
        <taxon>Fungi</taxon>
        <taxon>Dikarya</taxon>
        <taxon>Ascomycota</taxon>
        <taxon>Saccharomycotina</taxon>
        <taxon>Dipodascomycetes</taxon>
        <taxon>Dipodascales</taxon>
        <taxon>Dipodascales incertae sedis</taxon>
        <taxon>Yarrowia</taxon>
    </lineage>
</organism>
<accession>A0A1H6Q9U3</accession>
<dbReference type="VEuPathDB" id="FungiDB:YALI0_A12177g"/>
<reference evidence="9 11" key="2">
    <citation type="submission" date="2018-07" db="EMBL/GenBank/DDBJ databases">
        <title>Draft Genome Assemblies for Five Robust Yarrowia lipolytica Strains Exhibiting High Lipid Production and Pentose Sugar Utilization and Sugar Alcohol Secretion from Undetoxified Lignocellulosic Biomass Hydrolysates.</title>
        <authorList>
            <consortium name="DOE Joint Genome Institute"/>
            <person name="Walker C."/>
            <person name="Ryu S."/>
            <person name="Na H."/>
            <person name="Zane M."/>
            <person name="LaButti K."/>
            <person name="Lipzen A."/>
            <person name="Haridas S."/>
            <person name="Barry K."/>
            <person name="Grigoriev I.V."/>
            <person name="Quarterman J."/>
            <person name="Slininger P."/>
            <person name="Dien B."/>
            <person name="Trinh C.T."/>
        </authorList>
    </citation>
    <scope>NUCLEOTIDE SEQUENCE [LARGE SCALE GENOMIC DNA]</scope>
    <source>
        <strain evidence="9 11">YB392</strain>
    </source>
</reference>
<dbReference type="OMA" id="SSHMQNY"/>
<evidence type="ECO:0000256" key="5">
    <source>
        <dbReference type="ARBA" id="ARBA00023002"/>
    </source>
</evidence>
<keyword evidence="4" id="KW-0223">Dioxygenase</keyword>
<dbReference type="AlphaFoldDB" id="A0A1H6Q9U3"/>
<keyword evidence="6" id="KW-0408">Iron</keyword>
<dbReference type="GO" id="GO:0005737">
    <property type="term" value="C:cytoplasm"/>
    <property type="evidence" value="ECO:0007669"/>
    <property type="project" value="TreeGrafter"/>
</dbReference>
<dbReference type="PANTHER" id="PTHR30468:SF31">
    <property type="entry name" value="ALPHA-KETOGLUTARATE-DEPENDENT SULFONATE DIOXYGENASE-RELATED"/>
    <property type="match status" value="1"/>
</dbReference>
<dbReference type="GeneID" id="2906437"/>
<dbReference type="VEuPathDB" id="FungiDB:YALI1_A12437g"/>
<comment type="similarity">
    <text evidence="2">Belongs to the TfdA dioxygenase family.</text>
</comment>
<evidence type="ECO:0000256" key="6">
    <source>
        <dbReference type="ARBA" id="ARBA00023004"/>
    </source>
</evidence>
<evidence type="ECO:0000313" key="9">
    <source>
        <dbReference type="EMBL" id="RDW22875.1"/>
    </source>
</evidence>
<evidence type="ECO:0000313" key="10">
    <source>
        <dbReference type="Proteomes" id="UP000182444"/>
    </source>
</evidence>
<dbReference type="FunFam" id="3.60.130.10:FF:000003">
    <property type="entry name" value="Alpha-ketoglutarate-dependent taurine dioxygenase"/>
    <property type="match status" value="1"/>
</dbReference>
<gene>
    <name evidence="9" type="ORF">B0I71DRAFT_136874</name>
    <name evidence="8" type="ORF">YALI1_A12437g</name>
</gene>
<feature type="domain" description="TauD/TfdA-like" evidence="7">
    <location>
        <begin position="76"/>
        <end position="343"/>
    </location>
</feature>
<evidence type="ECO:0000256" key="2">
    <source>
        <dbReference type="ARBA" id="ARBA00005896"/>
    </source>
</evidence>
<reference evidence="8 10" key="1">
    <citation type="journal article" date="2016" name="PLoS ONE">
        <title>Sequence Assembly of Yarrowia lipolytica Strain W29/CLIB89 Shows Transposable Element Diversity.</title>
        <authorList>
            <person name="Magnan C."/>
            <person name="Yu J."/>
            <person name="Chang I."/>
            <person name="Jahn E."/>
            <person name="Kanomata Y."/>
            <person name="Wu J."/>
            <person name="Zeller M."/>
            <person name="Oakes M."/>
            <person name="Baldi P."/>
            <person name="Sandmeyer S."/>
        </authorList>
    </citation>
    <scope>NUCLEOTIDE SEQUENCE [LARGE SCALE GENOMIC DNA]</scope>
    <source>
        <strain evidence="8">CLIB89</strain>
        <strain evidence="10">CLIB89(W29)</strain>
    </source>
</reference>
<evidence type="ECO:0000313" key="11">
    <source>
        <dbReference type="Proteomes" id="UP000256601"/>
    </source>
</evidence>
<dbReference type="KEGG" id="yli:2906437"/>
<evidence type="ECO:0000313" key="8">
    <source>
        <dbReference type="EMBL" id="AOW00561.1"/>
    </source>
</evidence>
<evidence type="ECO:0000256" key="3">
    <source>
        <dbReference type="ARBA" id="ARBA00022723"/>
    </source>
</evidence>
<dbReference type="eggNOG" id="ENOG502QT05">
    <property type="taxonomic scope" value="Eukaryota"/>
</dbReference>
<dbReference type="Proteomes" id="UP000182444">
    <property type="component" value="Chromosome 1A"/>
</dbReference>
<sequence length="382" mass="42842">MAPSAEKLPSPASSAPQVSTLKSVIAEVEAPYKYDYLLPVYPDLKWDPLEEVPYTDAGIDADPNYTNLFKDASKVIELTPRFGTEIHGVSLKTLSTEQKKELARLISFRGCVFFRDQPDFEIEDQLNLGRFWGTLHKHASTSVPRDWEARNLDEVHVVYTDYHKKPNTAFPATHLWHADVTYEKQPPSYTSLKVLANPPTGGDTLWTSNYAVYDSLSEPMQKYLESLTAIHSGVAQAADSARVGQPLRRDPIETEHPVIRTHPVTGWKSVFLNPGFVTALRGIPTSESQAIMTYINSLVATQQEDTVRFKWNSQDVAFWDNRTTSHSASFGYYPYRRHGVRVTVTGEVPVFDKNGTSQQDHFDAEVGLVRNKDGSAGGNYND</sequence>
<protein>
    <recommendedName>
        <fullName evidence="7">TauD/TfdA-like domain-containing protein</fullName>
    </recommendedName>
</protein>
<dbReference type="EMBL" id="KZ859140">
    <property type="protein sequence ID" value="RDW22875.1"/>
    <property type="molecule type" value="Genomic_DNA"/>
</dbReference>
<dbReference type="Pfam" id="PF02668">
    <property type="entry name" value="TauD"/>
    <property type="match status" value="1"/>
</dbReference>
<keyword evidence="5" id="KW-0560">Oxidoreductase</keyword>
<keyword evidence="3" id="KW-0479">Metal-binding</keyword>
<name>A0A1H6Q9U3_YARLL</name>
<dbReference type="OrthoDB" id="10257314at2759"/>
<dbReference type="InterPro" id="IPR051323">
    <property type="entry name" value="AtsK-like"/>
</dbReference>
<dbReference type="Proteomes" id="UP000256601">
    <property type="component" value="Unassembled WGS sequence"/>
</dbReference>
<comment type="cofactor">
    <cofactor evidence="1">
        <name>Fe(2+)</name>
        <dbReference type="ChEBI" id="CHEBI:29033"/>
    </cofactor>
</comment>
<dbReference type="InterPro" id="IPR003819">
    <property type="entry name" value="TauD/TfdA-like"/>
</dbReference>
<dbReference type="SUPFAM" id="SSF51197">
    <property type="entry name" value="Clavaminate synthase-like"/>
    <property type="match status" value="1"/>
</dbReference>
<dbReference type="GO" id="GO:0016706">
    <property type="term" value="F:2-oxoglutarate-dependent dioxygenase activity"/>
    <property type="evidence" value="ECO:0007669"/>
    <property type="project" value="TreeGrafter"/>
</dbReference>
<evidence type="ECO:0000256" key="1">
    <source>
        <dbReference type="ARBA" id="ARBA00001954"/>
    </source>
</evidence>
<dbReference type="EMBL" id="CP017553">
    <property type="protein sequence ID" value="AOW00561.1"/>
    <property type="molecule type" value="Genomic_DNA"/>
</dbReference>
<dbReference type="InterPro" id="IPR042098">
    <property type="entry name" value="TauD-like_sf"/>
</dbReference>
<dbReference type="RefSeq" id="XP_500006.1">
    <property type="nucleotide sequence ID" value="XM_500006.1"/>
</dbReference>
<dbReference type="Gene3D" id="3.60.130.10">
    <property type="entry name" value="Clavaminate synthase-like"/>
    <property type="match status" value="1"/>
</dbReference>
<proteinExistence type="inferred from homology"/>
<dbReference type="PANTHER" id="PTHR30468">
    <property type="entry name" value="ALPHA-KETOGLUTARATE-DEPENDENT SULFONATE DIOXYGENASE"/>
    <property type="match status" value="1"/>
</dbReference>
<dbReference type="GO" id="GO:0046872">
    <property type="term" value="F:metal ion binding"/>
    <property type="evidence" value="ECO:0007669"/>
    <property type="project" value="UniProtKB-KW"/>
</dbReference>
<evidence type="ECO:0000259" key="7">
    <source>
        <dbReference type="Pfam" id="PF02668"/>
    </source>
</evidence>
<evidence type="ECO:0000256" key="4">
    <source>
        <dbReference type="ARBA" id="ARBA00022964"/>
    </source>
</evidence>